<name>A0A3D9RJ33_9FLAO</name>
<dbReference type="InterPro" id="IPR017825">
    <property type="entry name" value="Lycopene_cyclase_dom"/>
</dbReference>
<dbReference type="GO" id="GO:0045436">
    <property type="term" value="F:lycopene beta cyclase activity"/>
    <property type="evidence" value="ECO:0007669"/>
    <property type="project" value="UniProtKB-ARBA"/>
</dbReference>
<organism evidence="10 11">
    <name type="scientific">Lutibacter oceani</name>
    <dbReference type="NCBI Taxonomy" id="1853311"/>
    <lineage>
        <taxon>Bacteria</taxon>
        <taxon>Pseudomonadati</taxon>
        <taxon>Bacteroidota</taxon>
        <taxon>Flavobacteriia</taxon>
        <taxon>Flavobacteriales</taxon>
        <taxon>Flavobacteriaceae</taxon>
        <taxon>Lutibacter</taxon>
    </lineage>
</organism>
<dbReference type="Pfam" id="PF18916">
    <property type="entry name" value="Lycopene_cyc"/>
    <property type="match status" value="2"/>
</dbReference>
<comment type="caution">
    <text evidence="10">The sequence shown here is derived from an EMBL/GenBank/DDBJ whole genome shotgun (WGS) entry which is preliminary data.</text>
</comment>
<dbReference type="AlphaFoldDB" id="A0A3D9RJ33"/>
<evidence type="ECO:0000256" key="1">
    <source>
        <dbReference type="ARBA" id="ARBA00004141"/>
    </source>
</evidence>
<accession>A0A3D9RJ33</accession>
<sequence length="232" mass="27393">MYLYFLINIASFSVPFLYSFQKKMNFIQYWKSVFLAILIVAIPFLIWDVWFTSIGVWGFNEKYLLGFTVFNLPFEEVLFFFCIPYASIFTHFALLHFFPNLGLPKKVVKRLTILLISGSIIVLFFNYNRLYTLINFSFFAMLLIYSLLCKSSILNAFFITFLVILIPFFIVNGLLTGSFIEEQVVWYNNAENLRIRIGTIPLEDIFYAFNMLYAAIILIKEFKLKFSKQHDK</sequence>
<dbReference type="RefSeq" id="WP_115882314.1">
    <property type="nucleotide sequence ID" value="NZ_QTTQ01000012.1"/>
</dbReference>
<feature type="domain" description="Lycopene cyclase" evidence="9">
    <location>
        <begin position="2"/>
        <end position="91"/>
    </location>
</feature>
<dbReference type="NCBIfam" id="TIGR03462">
    <property type="entry name" value="CarR_dom_SF"/>
    <property type="match status" value="2"/>
</dbReference>
<evidence type="ECO:0000256" key="8">
    <source>
        <dbReference type="SAM" id="Phobius"/>
    </source>
</evidence>
<keyword evidence="4" id="KW-0125">Carotenoid biosynthesis</keyword>
<feature type="transmembrane region" description="Helical" evidence="8">
    <location>
        <begin position="77"/>
        <end position="95"/>
    </location>
</feature>
<protein>
    <submittedName>
        <fullName evidence="10">Lycopene cyclase domain-containing protein</fullName>
    </submittedName>
</protein>
<keyword evidence="6 8" id="KW-0472">Membrane</keyword>
<feature type="transmembrane region" description="Helical" evidence="8">
    <location>
        <begin position="200"/>
        <end position="219"/>
    </location>
</feature>
<keyword evidence="11" id="KW-1185">Reference proteome</keyword>
<comment type="pathway">
    <text evidence="2">Carotenoid biosynthesis.</text>
</comment>
<evidence type="ECO:0000259" key="9">
    <source>
        <dbReference type="Pfam" id="PF18916"/>
    </source>
</evidence>
<feature type="transmembrane region" description="Helical" evidence="8">
    <location>
        <begin position="6"/>
        <end position="21"/>
    </location>
</feature>
<evidence type="ECO:0000256" key="5">
    <source>
        <dbReference type="ARBA" id="ARBA00022989"/>
    </source>
</evidence>
<comment type="subcellular location">
    <subcellularLocation>
        <location evidence="1">Membrane</location>
        <topology evidence="1">Multi-pass membrane protein</topology>
    </subcellularLocation>
</comment>
<dbReference type="EMBL" id="QTTQ01000012">
    <property type="protein sequence ID" value="REE79870.1"/>
    <property type="molecule type" value="Genomic_DNA"/>
</dbReference>
<reference evidence="10 11" key="1">
    <citation type="submission" date="2018-08" db="EMBL/GenBank/DDBJ databases">
        <title>Genomic Encyclopedia of Type Strains, Phase III (KMG-III): the genomes of soil and plant-associated and newly described type strains.</title>
        <authorList>
            <person name="Whitman W."/>
        </authorList>
    </citation>
    <scope>NUCLEOTIDE SEQUENCE [LARGE SCALE GENOMIC DNA]</scope>
    <source>
        <strain evidence="10 11">325-5</strain>
    </source>
</reference>
<evidence type="ECO:0000256" key="2">
    <source>
        <dbReference type="ARBA" id="ARBA00004829"/>
    </source>
</evidence>
<feature type="domain" description="Lycopene cyclase" evidence="9">
    <location>
        <begin position="128"/>
        <end position="220"/>
    </location>
</feature>
<dbReference type="GO" id="GO:0016020">
    <property type="term" value="C:membrane"/>
    <property type="evidence" value="ECO:0007669"/>
    <property type="project" value="UniProtKB-SubCell"/>
</dbReference>
<keyword evidence="3 8" id="KW-0812">Transmembrane</keyword>
<dbReference type="GO" id="GO:0016872">
    <property type="term" value="F:intramolecular lyase activity"/>
    <property type="evidence" value="ECO:0007669"/>
    <property type="project" value="InterPro"/>
</dbReference>
<evidence type="ECO:0000313" key="11">
    <source>
        <dbReference type="Proteomes" id="UP000256429"/>
    </source>
</evidence>
<keyword evidence="5 8" id="KW-1133">Transmembrane helix</keyword>
<evidence type="ECO:0000256" key="3">
    <source>
        <dbReference type="ARBA" id="ARBA00022692"/>
    </source>
</evidence>
<feature type="transmembrane region" description="Helical" evidence="8">
    <location>
        <begin position="156"/>
        <end position="180"/>
    </location>
</feature>
<proteinExistence type="predicted"/>
<feature type="transmembrane region" description="Helical" evidence="8">
    <location>
        <begin position="33"/>
        <end position="57"/>
    </location>
</feature>
<keyword evidence="7" id="KW-0413">Isomerase</keyword>
<evidence type="ECO:0000313" key="10">
    <source>
        <dbReference type="EMBL" id="REE79870.1"/>
    </source>
</evidence>
<dbReference type="Proteomes" id="UP000256429">
    <property type="component" value="Unassembled WGS sequence"/>
</dbReference>
<feature type="transmembrane region" description="Helical" evidence="8">
    <location>
        <begin position="107"/>
        <end position="125"/>
    </location>
</feature>
<evidence type="ECO:0000256" key="6">
    <source>
        <dbReference type="ARBA" id="ARBA00023136"/>
    </source>
</evidence>
<dbReference type="GO" id="GO:0016117">
    <property type="term" value="P:carotenoid biosynthetic process"/>
    <property type="evidence" value="ECO:0007669"/>
    <property type="project" value="UniProtKB-KW"/>
</dbReference>
<dbReference type="OrthoDB" id="5195186at2"/>
<gene>
    <name evidence="10" type="ORF">BX611_2769</name>
</gene>
<evidence type="ECO:0000256" key="4">
    <source>
        <dbReference type="ARBA" id="ARBA00022746"/>
    </source>
</evidence>
<evidence type="ECO:0000256" key="7">
    <source>
        <dbReference type="ARBA" id="ARBA00023235"/>
    </source>
</evidence>